<dbReference type="InParanoid" id="A0A2K1J309"/>
<dbReference type="Gramene" id="Pp3c17_7200V3.1">
    <property type="protein sequence ID" value="PAC:32906580.CDS.1"/>
    <property type="gene ID" value="Pp3c17_7200"/>
</dbReference>
<proteinExistence type="predicted"/>
<reference evidence="3" key="3">
    <citation type="submission" date="2020-12" db="UniProtKB">
        <authorList>
            <consortium name="EnsemblPlants"/>
        </authorList>
    </citation>
    <scope>IDENTIFICATION</scope>
</reference>
<feature type="transmembrane region" description="Helical" evidence="1">
    <location>
        <begin position="113"/>
        <end position="137"/>
    </location>
</feature>
<evidence type="ECO:0000313" key="4">
    <source>
        <dbReference type="Proteomes" id="UP000006727"/>
    </source>
</evidence>
<dbReference type="Proteomes" id="UP000006727">
    <property type="component" value="Chromosome 17"/>
</dbReference>
<reference evidence="2 4" key="1">
    <citation type="journal article" date="2008" name="Science">
        <title>The Physcomitrella genome reveals evolutionary insights into the conquest of land by plants.</title>
        <authorList>
            <person name="Rensing S."/>
            <person name="Lang D."/>
            <person name="Zimmer A."/>
            <person name="Terry A."/>
            <person name="Salamov A."/>
            <person name="Shapiro H."/>
            <person name="Nishiyama T."/>
            <person name="Perroud P.-F."/>
            <person name="Lindquist E."/>
            <person name="Kamisugi Y."/>
            <person name="Tanahashi T."/>
            <person name="Sakakibara K."/>
            <person name="Fujita T."/>
            <person name="Oishi K."/>
            <person name="Shin-I T."/>
            <person name="Kuroki Y."/>
            <person name="Toyoda A."/>
            <person name="Suzuki Y."/>
            <person name="Hashimoto A."/>
            <person name="Yamaguchi K."/>
            <person name="Sugano A."/>
            <person name="Kohara Y."/>
            <person name="Fujiyama A."/>
            <person name="Anterola A."/>
            <person name="Aoki S."/>
            <person name="Ashton N."/>
            <person name="Barbazuk W.B."/>
            <person name="Barker E."/>
            <person name="Bennetzen J."/>
            <person name="Bezanilla M."/>
            <person name="Blankenship R."/>
            <person name="Cho S.H."/>
            <person name="Dutcher S."/>
            <person name="Estelle M."/>
            <person name="Fawcett J.A."/>
            <person name="Gundlach H."/>
            <person name="Hanada K."/>
            <person name="Heyl A."/>
            <person name="Hicks K.A."/>
            <person name="Hugh J."/>
            <person name="Lohr M."/>
            <person name="Mayer K."/>
            <person name="Melkozernov A."/>
            <person name="Murata T."/>
            <person name="Nelson D."/>
            <person name="Pils B."/>
            <person name="Prigge M."/>
            <person name="Reiss B."/>
            <person name="Renner T."/>
            <person name="Rombauts S."/>
            <person name="Rushton P."/>
            <person name="Sanderfoot A."/>
            <person name="Schween G."/>
            <person name="Shiu S.-H."/>
            <person name="Stueber K."/>
            <person name="Theodoulou F.L."/>
            <person name="Tu H."/>
            <person name="Van de Peer Y."/>
            <person name="Verrier P.J."/>
            <person name="Waters E."/>
            <person name="Wood A."/>
            <person name="Yang L."/>
            <person name="Cove D."/>
            <person name="Cuming A."/>
            <person name="Hasebe M."/>
            <person name="Lucas S."/>
            <person name="Mishler D.B."/>
            <person name="Reski R."/>
            <person name="Grigoriev I."/>
            <person name="Quatrano R.S."/>
            <person name="Boore J.L."/>
        </authorList>
    </citation>
    <scope>NUCLEOTIDE SEQUENCE [LARGE SCALE GENOMIC DNA]</scope>
    <source>
        <strain evidence="3 4">cv. Gransden 2004</strain>
    </source>
</reference>
<accession>A0A2K1J309</accession>
<organism evidence="2">
    <name type="scientific">Physcomitrium patens</name>
    <name type="common">Spreading-leaved earth moss</name>
    <name type="synonym">Physcomitrella patens</name>
    <dbReference type="NCBI Taxonomy" id="3218"/>
    <lineage>
        <taxon>Eukaryota</taxon>
        <taxon>Viridiplantae</taxon>
        <taxon>Streptophyta</taxon>
        <taxon>Embryophyta</taxon>
        <taxon>Bryophyta</taxon>
        <taxon>Bryophytina</taxon>
        <taxon>Bryopsida</taxon>
        <taxon>Funariidae</taxon>
        <taxon>Funariales</taxon>
        <taxon>Funariaceae</taxon>
        <taxon>Physcomitrium</taxon>
    </lineage>
</organism>
<dbReference type="Gramene" id="Pp3c17_7200V3.2">
    <property type="protein sequence ID" value="PAC:32906581.CDS.1"/>
    <property type="gene ID" value="Pp3c17_7200"/>
</dbReference>
<dbReference type="AlphaFoldDB" id="A0A2K1J309"/>
<dbReference type="PaxDb" id="3218-PP1S277_66V6.1"/>
<evidence type="ECO:0000256" key="1">
    <source>
        <dbReference type="SAM" id="Phobius"/>
    </source>
</evidence>
<keyword evidence="1" id="KW-0812">Transmembrane</keyword>
<keyword evidence="1" id="KW-0472">Membrane</keyword>
<evidence type="ECO:0000313" key="3">
    <source>
        <dbReference type="EnsemblPlants" id="PAC:32906580.CDS.1"/>
    </source>
</evidence>
<name>A0A2K1J309_PHYPA</name>
<protein>
    <submittedName>
        <fullName evidence="2 3">Uncharacterized protein</fullName>
    </submittedName>
</protein>
<evidence type="ECO:0000313" key="2">
    <source>
        <dbReference type="EMBL" id="PNR35910.1"/>
    </source>
</evidence>
<keyword evidence="1" id="KW-1133">Transmembrane helix</keyword>
<dbReference type="EnsemblPlants" id="Pp3c17_7200V3.1">
    <property type="protein sequence ID" value="PAC:32906580.CDS.1"/>
    <property type="gene ID" value="Pp3c17_7200"/>
</dbReference>
<sequence length="142" mass="15592">MAGKIVKGATGLGTEINFQDDKDHPHPQVEDLVNVIGISLVQALIQYLKGPDGEDAITHILETQTRVISNLATTEEVRQASRVIAREITTGTYDGITQKWIEFSNRLPKSSPFLAAFVAAYTALFAVGLLLTCWRFALRGLH</sequence>
<gene>
    <name evidence="2" type="ORF">PHYPA_021760</name>
</gene>
<keyword evidence="4" id="KW-1185">Reference proteome</keyword>
<dbReference type="EnsemblPlants" id="Pp3c17_7200V3.2">
    <property type="protein sequence ID" value="PAC:32906581.CDS.1"/>
    <property type="gene ID" value="Pp3c17_7200"/>
</dbReference>
<dbReference type="EMBL" id="ABEU02000017">
    <property type="protein sequence ID" value="PNR35910.1"/>
    <property type="molecule type" value="Genomic_DNA"/>
</dbReference>
<reference evidence="2 4" key="2">
    <citation type="journal article" date="2018" name="Plant J.">
        <title>The Physcomitrella patens chromosome-scale assembly reveals moss genome structure and evolution.</title>
        <authorList>
            <person name="Lang D."/>
            <person name="Ullrich K.K."/>
            <person name="Murat F."/>
            <person name="Fuchs J."/>
            <person name="Jenkins J."/>
            <person name="Haas F.B."/>
            <person name="Piednoel M."/>
            <person name="Gundlach H."/>
            <person name="Van Bel M."/>
            <person name="Meyberg R."/>
            <person name="Vives C."/>
            <person name="Morata J."/>
            <person name="Symeonidi A."/>
            <person name="Hiss M."/>
            <person name="Muchero W."/>
            <person name="Kamisugi Y."/>
            <person name="Saleh O."/>
            <person name="Blanc G."/>
            <person name="Decker E.L."/>
            <person name="van Gessel N."/>
            <person name="Grimwood J."/>
            <person name="Hayes R.D."/>
            <person name="Graham S.W."/>
            <person name="Gunter L.E."/>
            <person name="McDaniel S.F."/>
            <person name="Hoernstein S.N.W."/>
            <person name="Larsson A."/>
            <person name="Li F.W."/>
            <person name="Perroud P.F."/>
            <person name="Phillips J."/>
            <person name="Ranjan P."/>
            <person name="Rokshar D.S."/>
            <person name="Rothfels C.J."/>
            <person name="Schneider L."/>
            <person name="Shu S."/>
            <person name="Stevenson D.W."/>
            <person name="Thummler F."/>
            <person name="Tillich M."/>
            <person name="Villarreal Aguilar J.C."/>
            <person name="Widiez T."/>
            <person name="Wong G.K."/>
            <person name="Wymore A."/>
            <person name="Zhang Y."/>
            <person name="Zimmer A.D."/>
            <person name="Quatrano R.S."/>
            <person name="Mayer K.F.X."/>
            <person name="Goodstein D."/>
            <person name="Casacuberta J.M."/>
            <person name="Vandepoele K."/>
            <person name="Reski R."/>
            <person name="Cuming A.C."/>
            <person name="Tuskan G.A."/>
            <person name="Maumus F."/>
            <person name="Salse J."/>
            <person name="Schmutz J."/>
            <person name="Rensing S.A."/>
        </authorList>
    </citation>
    <scope>NUCLEOTIDE SEQUENCE [LARGE SCALE GENOMIC DNA]</scope>
    <source>
        <strain evidence="3 4">cv. Gransden 2004</strain>
    </source>
</reference>